<proteinExistence type="inferred from homology"/>
<dbReference type="Proteomes" id="UP001198163">
    <property type="component" value="Unassembled WGS sequence"/>
</dbReference>
<dbReference type="FunFam" id="3.90.1150.10:FF:000033">
    <property type="entry name" value="Cystathionine gamma-synthase"/>
    <property type="match status" value="1"/>
</dbReference>
<evidence type="ECO:0000256" key="2">
    <source>
        <dbReference type="ARBA" id="ARBA00009077"/>
    </source>
</evidence>
<sequence>MSEHDSHTVHRETDIVHGSIPYDAATGAVSVPIYQSATFRHPALHETTGFDYSRGLNPTRSALESAVALLERGRYGLAFSSGMGAISALIKLFSPGDHLIVSADLYGGTWRLFNDYYAKYGLRFSWVDTSDPGSVRSALTPETRCVFIETPSNPMMKVTDIRRMSDLIHSHRPDAYLAVDNTFLTPYFQNPLSLGADFAVHSGTKYLGGHNDALSGFLVHSDGSLEDSLRNIQMSEGASLSPFDAWLVLRGMKTLAVRMDRQSENALKIARWLRGHPKVDSVFYPGFEDHPQHGLSLSQSRGFGGMVSFYLKDPHDAEKMLKSVKLILFAESLGGVETLITYPVEQTHKAIPSELRERSGVNERLMRLSVGIEHADDLIADLDQALF</sequence>
<comment type="similarity">
    <text evidence="2 5">Belongs to the trans-sulfuration enzymes family.</text>
</comment>
<dbReference type="PIRSF" id="PIRSF001434">
    <property type="entry name" value="CGS"/>
    <property type="match status" value="1"/>
</dbReference>
<evidence type="ECO:0000313" key="6">
    <source>
        <dbReference type="EMBL" id="MCD1653759.1"/>
    </source>
</evidence>
<dbReference type="AlphaFoldDB" id="A0AAE3JK99"/>
<dbReference type="PROSITE" id="PS00868">
    <property type="entry name" value="CYS_MET_METAB_PP"/>
    <property type="match status" value="1"/>
</dbReference>
<keyword evidence="6" id="KW-0032">Aminotransferase</keyword>
<dbReference type="GO" id="GO:0008483">
    <property type="term" value="F:transaminase activity"/>
    <property type="evidence" value="ECO:0007669"/>
    <property type="project" value="UniProtKB-KW"/>
</dbReference>
<dbReference type="GO" id="GO:0009086">
    <property type="term" value="P:methionine biosynthetic process"/>
    <property type="evidence" value="ECO:0007669"/>
    <property type="project" value="UniProtKB-ARBA"/>
</dbReference>
<comment type="caution">
    <text evidence="6">The sequence shown here is derived from an EMBL/GenBank/DDBJ whole genome shotgun (WGS) entry which is preliminary data.</text>
</comment>
<dbReference type="Gene3D" id="3.90.1150.10">
    <property type="entry name" value="Aspartate Aminotransferase, domain 1"/>
    <property type="match status" value="1"/>
</dbReference>
<dbReference type="InterPro" id="IPR015424">
    <property type="entry name" value="PyrdxlP-dep_Trfase"/>
</dbReference>
<reference evidence="6" key="1">
    <citation type="submission" date="2021-08" db="EMBL/GenBank/DDBJ databases">
        <title>Comparative analyses of Brucepasteria parasyntrophica and Teretinema zuelzerae.</title>
        <authorList>
            <person name="Song Y."/>
            <person name="Brune A."/>
        </authorList>
    </citation>
    <scope>NUCLEOTIDE SEQUENCE</scope>
    <source>
        <strain evidence="6">DSM 1903</strain>
    </source>
</reference>
<dbReference type="SUPFAM" id="SSF53383">
    <property type="entry name" value="PLP-dependent transferases"/>
    <property type="match status" value="1"/>
</dbReference>
<keyword evidence="6" id="KW-0808">Transferase</keyword>
<keyword evidence="7" id="KW-1185">Reference proteome</keyword>
<dbReference type="InterPro" id="IPR015422">
    <property type="entry name" value="PyrdxlP-dep_Trfase_small"/>
</dbReference>
<dbReference type="GO" id="GO:0019346">
    <property type="term" value="P:transsulfuration"/>
    <property type="evidence" value="ECO:0007669"/>
    <property type="project" value="InterPro"/>
</dbReference>
<dbReference type="CDD" id="cd00614">
    <property type="entry name" value="CGS_like"/>
    <property type="match status" value="1"/>
</dbReference>
<protein>
    <submittedName>
        <fullName evidence="6">PLP-dependent aspartate aminotransferase family protein</fullName>
    </submittedName>
</protein>
<accession>A0AAE3JK99</accession>
<dbReference type="RefSeq" id="WP_230753158.1">
    <property type="nucleotide sequence ID" value="NZ_JAINWA010000001.1"/>
</dbReference>
<evidence type="ECO:0000256" key="5">
    <source>
        <dbReference type="RuleBase" id="RU362118"/>
    </source>
</evidence>
<name>A0AAE3JK99_9SPIR</name>
<dbReference type="Pfam" id="PF01053">
    <property type="entry name" value="Cys_Met_Meta_PP"/>
    <property type="match status" value="1"/>
</dbReference>
<comment type="cofactor">
    <cofactor evidence="1 5">
        <name>pyridoxal 5'-phosphate</name>
        <dbReference type="ChEBI" id="CHEBI:597326"/>
    </cofactor>
</comment>
<dbReference type="InterPro" id="IPR000277">
    <property type="entry name" value="Cys/Met-Metab_PyrdxlP-dep_enz"/>
</dbReference>
<dbReference type="FunFam" id="3.40.640.10:FF:000009">
    <property type="entry name" value="Cystathionine gamma-synthase homolog"/>
    <property type="match status" value="1"/>
</dbReference>
<dbReference type="InterPro" id="IPR054542">
    <property type="entry name" value="Cys_met_metab_PP"/>
</dbReference>
<feature type="modified residue" description="N6-(pyridoxal phosphate)lysine" evidence="4">
    <location>
        <position position="205"/>
    </location>
</feature>
<dbReference type="GO" id="GO:0005737">
    <property type="term" value="C:cytoplasm"/>
    <property type="evidence" value="ECO:0007669"/>
    <property type="project" value="TreeGrafter"/>
</dbReference>
<dbReference type="InterPro" id="IPR015421">
    <property type="entry name" value="PyrdxlP-dep_Trfase_major"/>
</dbReference>
<dbReference type="GO" id="GO:0016846">
    <property type="term" value="F:carbon-sulfur lyase activity"/>
    <property type="evidence" value="ECO:0007669"/>
    <property type="project" value="TreeGrafter"/>
</dbReference>
<evidence type="ECO:0000256" key="4">
    <source>
        <dbReference type="PIRSR" id="PIRSR001434-2"/>
    </source>
</evidence>
<evidence type="ECO:0000313" key="7">
    <source>
        <dbReference type="Proteomes" id="UP001198163"/>
    </source>
</evidence>
<evidence type="ECO:0000256" key="1">
    <source>
        <dbReference type="ARBA" id="ARBA00001933"/>
    </source>
</evidence>
<keyword evidence="3 4" id="KW-0663">Pyridoxal phosphate</keyword>
<evidence type="ECO:0000256" key="3">
    <source>
        <dbReference type="ARBA" id="ARBA00022898"/>
    </source>
</evidence>
<dbReference type="PANTHER" id="PTHR11808:SF90">
    <property type="entry name" value="CYSTATHIONINE GAMMA-SYNTHASE"/>
    <property type="match status" value="1"/>
</dbReference>
<dbReference type="GO" id="GO:0030170">
    <property type="term" value="F:pyridoxal phosphate binding"/>
    <property type="evidence" value="ECO:0007669"/>
    <property type="project" value="InterPro"/>
</dbReference>
<dbReference type="EMBL" id="JAINWA010000001">
    <property type="protein sequence ID" value="MCD1653759.1"/>
    <property type="molecule type" value="Genomic_DNA"/>
</dbReference>
<gene>
    <name evidence="6" type="ORF">K7J14_03480</name>
</gene>
<organism evidence="6 7">
    <name type="scientific">Teretinema zuelzerae</name>
    <dbReference type="NCBI Taxonomy" id="156"/>
    <lineage>
        <taxon>Bacteria</taxon>
        <taxon>Pseudomonadati</taxon>
        <taxon>Spirochaetota</taxon>
        <taxon>Spirochaetia</taxon>
        <taxon>Spirochaetales</taxon>
        <taxon>Treponemataceae</taxon>
        <taxon>Teretinema</taxon>
    </lineage>
</organism>
<dbReference type="PANTHER" id="PTHR11808">
    <property type="entry name" value="TRANS-SULFURATION ENZYME FAMILY MEMBER"/>
    <property type="match status" value="1"/>
</dbReference>
<dbReference type="Gene3D" id="3.40.640.10">
    <property type="entry name" value="Type I PLP-dependent aspartate aminotransferase-like (Major domain)"/>
    <property type="match status" value="1"/>
</dbReference>